<feature type="transmembrane region" description="Helical" evidence="5">
    <location>
        <begin position="186"/>
        <end position="214"/>
    </location>
</feature>
<evidence type="ECO:0000256" key="3">
    <source>
        <dbReference type="ARBA" id="ARBA00022989"/>
    </source>
</evidence>
<evidence type="ECO:0000256" key="5">
    <source>
        <dbReference type="SAM" id="Phobius"/>
    </source>
</evidence>
<reference evidence="7 8" key="1">
    <citation type="submission" date="2024-03" db="EMBL/GenBank/DDBJ databases">
        <title>High-quality draft genome sequencing of Tistrella sp. BH-R2-4.</title>
        <authorList>
            <person name="Dong C."/>
        </authorList>
    </citation>
    <scope>NUCLEOTIDE SEQUENCE [LARGE SCALE GENOMIC DNA]</scope>
    <source>
        <strain evidence="7 8">BH-R2-4</strain>
    </source>
</reference>
<accession>A0ABU9YS29</accession>
<protein>
    <submittedName>
        <fullName evidence="7">O-antigen ligase family protein</fullName>
    </submittedName>
</protein>
<dbReference type="InterPro" id="IPR007016">
    <property type="entry name" value="O-antigen_ligase-rel_domated"/>
</dbReference>
<feature type="transmembrane region" description="Helical" evidence="5">
    <location>
        <begin position="364"/>
        <end position="385"/>
    </location>
</feature>
<evidence type="ECO:0000313" key="8">
    <source>
        <dbReference type="Proteomes" id="UP001413721"/>
    </source>
</evidence>
<dbReference type="InterPro" id="IPR051533">
    <property type="entry name" value="WaaL-like"/>
</dbReference>
<evidence type="ECO:0000256" key="1">
    <source>
        <dbReference type="ARBA" id="ARBA00004141"/>
    </source>
</evidence>
<dbReference type="EMBL" id="JBBKTW010000012">
    <property type="protein sequence ID" value="MEN2991606.1"/>
    <property type="molecule type" value="Genomic_DNA"/>
</dbReference>
<dbReference type="Pfam" id="PF04932">
    <property type="entry name" value="Wzy_C"/>
    <property type="match status" value="1"/>
</dbReference>
<evidence type="ECO:0000259" key="6">
    <source>
        <dbReference type="Pfam" id="PF04932"/>
    </source>
</evidence>
<keyword evidence="2 5" id="KW-0812">Transmembrane</keyword>
<keyword evidence="4 5" id="KW-0472">Membrane</keyword>
<dbReference type="GO" id="GO:0016874">
    <property type="term" value="F:ligase activity"/>
    <property type="evidence" value="ECO:0007669"/>
    <property type="project" value="UniProtKB-KW"/>
</dbReference>
<organism evidence="7 8">
    <name type="scientific">Tistrella arctica</name>
    <dbReference type="NCBI Taxonomy" id="3133430"/>
    <lineage>
        <taxon>Bacteria</taxon>
        <taxon>Pseudomonadati</taxon>
        <taxon>Pseudomonadota</taxon>
        <taxon>Alphaproteobacteria</taxon>
        <taxon>Geminicoccales</taxon>
        <taxon>Geminicoccaceae</taxon>
        <taxon>Tistrella</taxon>
    </lineage>
</organism>
<keyword evidence="8" id="KW-1185">Reference proteome</keyword>
<feature type="transmembrane region" description="Helical" evidence="5">
    <location>
        <begin position="12"/>
        <end position="32"/>
    </location>
</feature>
<dbReference type="RefSeq" id="WP_345935702.1">
    <property type="nucleotide sequence ID" value="NZ_JBBKTV010000014.1"/>
</dbReference>
<feature type="transmembrane region" description="Helical" evidence="5">
    <location>
        <begin position="65"/>
        <end position="85"/>
    </location>
</feature>
<feature type="transmembrane region" description="Helical" evidence="5">
    <location>
        <begin position="38"/>
        <end position="58"/>
    </location>
</feature>
<comment type="subcellular location">
    <subcellularLocation>
        <location evidence="1">Membrane</location>
        <topology evidence="1">Multi-pass membrane protein</topology>
    </subcellularLocation>
</comment>
<feature type="transmembrane region" description="Helical" evidence="5">
    <location>
        <begin position="123"/>
        <end position="144"/>
    </location>
</feature>
<keyword evidence="7" id="KW-0436">Ligase</keyword>
<keyword evidence="3 5" id="KW-1133">Transmembrane helix</keyword>
<dbReference type="PANTHER" id="PTHR37422:SF13">
    <property type="entry name" value="LIPOPOLYSACCHARIDE BIOSYNTHESIS PROTEIN PA4999-RELATED"/>
    <property type="match status" value="1"/>
</dbReference>
<dbReference type="PANTHER" id="PTHR37422">
    <property type="entry name" value="TEICHURONIC ACID BIOSYNTHESIS PROTEIN TUAE"/>
    <property type="match status" value="1"/>
</dbReference>
<feature type="domain" description="O-antigen ligase-related" evidence="6">
    <location>
        <begin position="187"/>
        <end position="332"/>
    </location>
</feature>
<comment type="caution">
    <text evidence="7">The sequence shown here is derived from an EMBL/GenBank/DDBJ whole genome shotgun (WGS) entry which is preliminary data.</text>
</comment>
<proteinExistence type="predicted"/>
<gene>
    <name evidence="7" type="ORF">WG926_25060</name>
</gene>
<evidence type="ECO:0000313" key="7">
    <source>
        <dbReference type="EMBL" id="MEN2991606.1"/>
    </source>
</evidence>
<evidence type="ECO:0000256" key="2">
    <source>
        <dbReference type="ARBA" id="ARBA00022692"/>
    </source>
</evidence>
<feature type="transmembrane region" description="Helical" evidence="5">
    <location>
        <begin position="220"/>
        <end position="239"/>
    </location>
</feature>
<evidence type="ECO:0000256" key="4">
    <source>
        <dbReference type="ARBA" id="ARBA00023136"/>
    </source>
</evidence>
<feature type="transmembrane region" description="Helical" evidence="5">
    <location>
        <begin position="321"/>
        <end position="344"/>
    </location>
</feature>
<name>A0ABU9YS29_9PROT</name>
<dbReference type="Proteomes" id="UP001413721">
    <property type="component" value="Unassembled WGS sequence"/>
</dbReference>
<sequence length="419" mass="45892">MILSYEDRVVQRVEFAPAFALFFGFSCAFFALPVVGAVQIFLSHLIYITMIAFAGAYCAVMNPRFFGFFVMWLVVICALNLYSALNVGLGDRYASDIMKILIYASSAAFVSHFLSLRTMTNIGFGLGIGLPMFIFVSVFALGTISFTGGRLWLENAGGPNTFGAMLTLSMLMIISHQGKHIVVKALLLSVLLITLLSTGSRANLLGLLIAFLYGPQILKRISIMGMVSLVLLLLVVVTIDIDRLLDTLSGIERVVSITEGSDPSSGRVDIWANLIRDLLSTPQALLFGKGPGSAEIMSLRIFPVFWVKNLASPHSTWVGSFYYFGIFGITFLICMLIYLAIHVFRRGNLLQQRLFIYYMMVTPFDNHFIGSQGIVYHALALAILFTNPSKVEPKRPVALDVMPRLSSSGDLAAAAGRGG</sequence>
<feature type="transmembrane region" description="Helical" evidence="5">
    <location>
        <begin position="156"/>
        <end position="174"/>
    </location>
</feature>